<name>A0AAW2CCK8_9ROSI</name>
<dbReference type="Proteomes" id="UP001459277">
    <property type="component" value="Unassembled WGS sequence"/>
</dbReference>
<evidence type="ECO:0000259" key="2">
    <source>
        <dbReference type="PROSITE" id="PS50878"/>
    </source>
</evidence>
<accession>A0AAW2CCK8</accession>
<sequence length="691" mass="79236">MVVGDFNEITCSGEKEGGAPRPNYQMARFNNTINFCGLREVGFVGPRFTWLYQRRDGTQIRERLDRALATHEWFLLFPTAKLYHKSSSVSDHSPLLLSFIHKPRKVKQKKLFRFESMWVREARCEQIVAEAWNEEWLELQSSSPDVNRNLRDTRVELNCWLEKENEMWKQRARLNWFQNGDRNTRFFHAKASARAQKNLIEGVFDENEIWQEDGKEIERVFVDYYSELFTSSNPSNFEDIVNAIQPKVSEDMNASLIKEFQAGEVYRALKQMYPLKAPSPDGMPPLFFQHFWSLAGSTVTKTVLDFLNFGISPPKFNETHIVLIPKTKNPVRVTEFRPISLCNVIYKLASKTLANRLKKILPAIISDSQSAFVNGRLITDNVLIVFETMHHINQRKGGSKGEMALKLDMSKAYDRLEWTCLGKIVEKLGFHPRWRSLMMQCISSVTYAIRINGKPSKQITPSRGLRQGDPLSPYLFLLCAEGLSALIKNEVLVGRMEGVSICRGGPSISHLFFADDSIIFCKATIEECDALQQVLRAWKREVVQSLFLPHEAEMIQGTALCSRLPEDRQVWAPTANGHFSVKSAYSLAVETCLGSATGEVSDDSNFRKFWKYIWKLNVPHKWEQAKVEKIIMISWKLWCNRNEVRNGGVKKTGQAVFQGAIDYLGEHQSSQAGELEHHPHVTRHVSPSSYN</sequence>
<keyword evidence="4" id="KW-1185">Reference proteome</keyword>
<feature type="region of interest" description="Disordered" evidence="1">
    <location>
        <begin position="672"/>
        <end position="691"/>
    </location>
</feature>
<dbReference type="EMBL" id="JAZDWU010000007">
    <property type="protein sequence ID" value="KAK9995768.1"/>
    <property type="molecule type" value="Genomic_DNA"/>
</dbReference>
<gene>
    <name evidence="3" type="ORF">SO802_020454</name>
</gene>
<dbReference type="SUPFAM" id="SSF56672">
    <property type="entry name" value="DNA/RNA polymerases"/>
    <property type="match status" value="1"/>
</dbReference>
<proteinExistence type="predicted"/>
<organism evidence="3 4">
    <name type="scientific">Lithocarpus litseifolius</name>
    <dbReference type="NCBI Taxonomy" id="425828"/>
    <lineage>
        <taxon>Eukaryota</taxon>
        <taxon>Viridiplantae</taxon>
        <taxon>Streptophyta</taxon>
        <taxon>Embryophyta</taxon>
        <taxon>Tracheophyta</taxon>
        <taxon>Spermatophyta</taxon>
        <taxon>Magnoliopsida</taxon>
        <taxon>eudicotyledons</taxon>
        <taxon>Gunneridae</taxon>
        <taxon>Pentapetalae</taxon>
        <taxon>rosids</taxon>
        <taxon>fabids</taxon>
        <taxon>Fagales</taxon>
        <taxon>Fagaceae</taxon>
        <taxon>Lithocarpus</taxon>
    </lineage>
</organism>
<evidence type="ECO:0000313" key="3">
    <source>
        <dbReference type="EMBL" id="KAK9995768.1"/>
    </source>
</evidence>
<comment type="caution">
    <text evidence="3">The sequence shown here is derived from an EMBL/GenBank/DDBJ whole genome shotgun (WGS) entry which is preliminary data.</text>
</comment>
<dbReference type="InterPro" id="IPR043502">
    <property type="entry name" value="DNA/RNA_pol_sf"/>
</dbReference>
<feature type="domain" description="Reverse transcriptase" evidence="2">
    <location>
        <begin position="305"/>
        <end position="576"/>
    </location>
</feature>
<dbReference type="SUPFAM" id="SSF56219">
    <property type="entry name" value="DNase I-like"/>
    <property type="match status" value="1"/>
</dbReference>
<evidence type="ECO:0000313" key="4">
    <source>
        <dbReference type="Proteomes" id="UP001459277"/>
    </source>
</evidence>
<dbReference type="PROSITE" id="PS50878">
    <property type="entry name" value="RT_POL"/>
    <property type="match status" value="1"/>
</dbReference>
<dbReference type="InterPro" id="IPR052343">
    <property type="entry name" value="Retrotransposon-Effector_Assoc"/>
</dbReference>
<dbReference type="InterPro" id="IPR000477">
    <property type="entry name" value="RT_dom"/>
</dbReference>
<evidence type="ECO:0000256" key="1">
    <source>
        <dbReference type="SAM" id="MobiDB-lite"/>
    </source>
</evidence>
<dbReference type="InterPro" id="IPR036691">
    <property type="entry name" value="Endo/exonu/phosph_ase_sf"/>
</dbReference>
<reference evidence="3 4" key="1">
    <citation type="submission" date="2024-01" db="EMBL/GenBank/DDBJ databases">
        <title>A telomere-to-telomere, gap-free genome of sweet tea (Lithocarpus litseifolius).</title>
        <authorList>
            <person name="Zhou J."/>
        </authorList>
    </citation>
    <scope>NUCLEOTIDE SEQUENCE [LARGE SCALE GENOMIC DNA]</scope>
    <source>
        <strain evidence="3">Zhou-2022a</strain>
        <tissue evidence="3">Leaf</tissue>
    </source>
</reference>
<dbReference type="PANTHER" id="PTHR46890:SF48">
    <property type="entry name" value="RNA-DIRECTED DNA POLYMERASE"/>
    <property type="match status" value="1"/>
</dbReference>
<dbReference type="CDD" id="cd01650">
    <property type="entry name" value="RT_nLTR_like"/>
    <property type="match status" value="1"/>
</dbReference>
<dbReference type="Gene3D" id="3.60.10.10">
    <property type="entry name" value="Endonuclease/exonuclease/phosphatase"/>
    <property type="match status" value="1"/>
</dbReference>
<dbReference type="PANTHER" id="PTHR46890">
    <property type="entry name" value="NON-LTR RETROLELEMENT REVERSE TRANSCRIPTASE-LIKE PROTEIN-RELATED"/>
    <property type="match status" value="1"/>
</dbReference>
<dbReference type="AlphaFoldDB" id="A0AAW2CCK8"/>
<dbReference type="Pfam" id="PF00078">
    <property type="entry name" value="RVT_1"/>
    <property type="match status" value="1"/>
</dbReference>
<protein>
    <recommendedName>
        <fullName evidence="2">Reverse transcriptase domain-containing protein</fullName>
    </recommendedName>
</protein>